<organism evidence="2 3">
    <name type="scientific">Xanthomarina gelatinilytica</name>
    <dbReference type="NCBI Taxonomy" id="1137281"/>
    <lineage>
        <taxon>Bacteria</taxon>
        <taxon>Pseudomonadati</taxon>
        <taxon>Bacteroidota</taxon>
        <taxon>Flavobacteriia</taxon>
        <taxon>Flavobacteriales</taxon>
        <taxon>Flavobacteriaceae</taxon>
        <taxon>Xanthomarina</taxon>
    </lineage>
</organism>
<dbReference type="Proteomes" id="UP000012024">
    <property type="component" value="Unassembled WGS sequence"/>
</dbReference>
<evidence type="ECO:0000256" key="1">
    <source>
        <dbReference type="SAM" id="SignalP"/>
    </source>
</evidence>
<protein>
    <recommendedName>
        <fullName evidence="4">Secretion system C-terminal sorting domain-containing protein</fullName>
    </recommendedName>
</protein>
<dbReference type="OrthoDB" id="9808953at2"/>
<dbReference type="PATRIC" id="fig|1137281.3.peg.2381"/>
<accession>M7MXN8</accession>
<reference evidence="2 3" key="1">
    <citation type="submission" date="2012-12" db="EMBL/GenBank/DDBJ databases">
        <title>Genome assembly of Formosa sp. AK20.</title>
        <authorList>
            <person name="Kumar R."/>
            <person name="Khatri I."/>
            <person name="Vaidya B."/>
            <person name="Subramanian S."/>
            <person name="Pinnaka A."/>
        </authorList>
    </citation>
    <scope>NUCLEOTIDE SEQUENCE [LARGE SCALE GENOMIC DNA]</scope>
    <source>
        <strain evidence="2 3">AK20</strain>
    </source>
</reference>
<comment type="caution">
    <text evidence="2">The sequence shown here is derived from an EMBL/GenBank/DDBJ whole genome shotgun (WGS) entry which is preliminary data.</text>
</comment>
<proteinExistence type="predicted"/>
<keyword evidence="1" id="KW-0732">Signal</keyword>
<feature type="signal peptide" evidence="1">
    <location>
        <begin position="1"/>
        <end position="21"/>
    </location>
</feature>
<dbReference type="AlphaFoldDB" id="M7MXN8"/>
<keyword evidence="3" id="KW-1185">Reference proteome</keyword>
<evidence type="ECO:0000313" key="3">
    <source>
        <dbReference type="Proteomes" id="UP000012024"/>
    </source>
</evidence>
<evidence type="ECO:0008006" key="4">
    <source>
        <dbReference type="Google" id="ProtNLM"/>
    </source>
</evidence>
<gene>
    <name evidence="2" type="ORF">D778_00949</name>
</gene>
<dbReference type="GeneID" id="98642692"/>
<feature type="chain" id="PRO_5004081696" description="Secretion system C-terminal sorting domain-containing protein" evidence="1">
    <location>
        <begin position="22"/>
        <end position="438"/>
    </location>
</feature>
<dbReference type="RefSeq" id="WP_007650969.1">
    <property type="nucleotide sequence ID" value="NZ_ANLA01000019.1"/>
</dbReference>
<evidence type="ECO:0000313" key="2">
    <source>
        <dbReference type="EMBL" id="EMQ94234.1"/>
    </source>
</evidence>
<name>M7MXN8_9FLAO</name>
<dbReference type="EMBL" id="ANLA01000019">
    <property type="protein sequence ID" value="EMQ94234.1"/>
    <property type="molecule type" value="Genomic_DNA"/>
</dbReference>
<sequence>MKHLNYYFLFFALCFSVTIQAQISDSDIPVNGFVYNEDLIVKGSECIGIDCPDAPNFGFHTIRLMENNLRIAFDDTSSAGSFPANDWEITINDTGNGGLNYFGVTDATALNMPFRILAGAGANALYVGNSGNVGLGTDSPVVELQVTDGDSPTLRLEQNGASGWTAQTWDVAGNETNFFVRDVTNGSLLPFKIKPGAPNNSLFIAATGTIGLGTQNPNLNASLDLSATDKGLILNRLTTAQRTTLSGGAVAGMMVYDTDENVTYYWNGTEWVNAAQDNQNLTSATLSGTTLTVAIENGASVDVDLAPVLADLQAENVAQQAQIDDLLARVAAIEACACGGTLGIMEQGQTENNIRLNQNVPNPFQSTTSIKYFIPVKYHSAKIVVTSSLGQVIYNFPITTFGEEGTLDLSKSNLQSAIYYYTLYVDGKKIDTKRLVTK</sequence>
<dbReference type="eggNOG" id="COG5295">
    <property type="taxonomic scope" value="Bacteria"/>
</dbReference>